<keyword evidence="4" id="KW-1185">Reference proteome</keyword>
<reference evidence="3 4" key="1">
    <citation type="submission" date="2023-07" db="EMBL/GenBank/DDBJ databases">
        <title>Sorghum-associated microbial communities from plants grown in Nebraska, USA.</title>
        <authorList>
            <person name="Schachtman D."/>
        </authorList>
    </citation>
    <scope>NUCLEOTIDE SEQUENCE [LARGE SCALE GENOMIC DNA]</scope>
    <source>
        <strain evidence="3 4">BE248</strain>
    </source>
</reference>
<evidence type="ECO:0000313" key="4">
    <source>
        <dbReference type="Proteomes" id="UP001257739"/>
    </source>
</evidence>
<dbReference type="EMBL" id="JAVDWH010000001">
    <property type="protein sequence ID" value="MDR7087800.1"/>
    <property type="molecule type" value="Genomic_DNA"/>
</dbReference>
<dbReference type="RefSeq" id="WP_309971883.1">
    <property type="nucleotide sequence ID" value="NZ_JAVDWH010000001.1"/>
</dbReference>
<evidence type="ECO:0000259" key="1">
    <source>
        <dbReference type="Pfam" id="PF07398"/>
    </source>
</evidence>
<sequence length="241" mass="26552">MDHLLELGSGMARFTELASRATGDEPVPNCPDWTTRDLIQHLGTIHRWAGAIVLSGQRQDLPKPIYGEDLVEWYAGTAAALLAALQAVDVDEPTPNFSLIDEKAGFFHRRQMHEVIVHTVDAAQALGVPEDEWRIAPLLAADGVEEVLRVFFPRMTARGKRPNVQSRIRLTATDTGQSWLMGPAEGAGLPPVLLHSSFDADTTVEGKAADLYLALWHRVPMDRLTFDNEDGRALFDGHTTP</sequence>
<name>A0ABU1URP1_9ACTN</name>
<dbReference type="SUPFAM" id="SSF109854">
    <property type="entry name" value="DinB/YfiT-like putative metalloenzymes"/>
    <property type="match status" value="1"/>
</dbReference>
<dbReference type="InterPro" id="IPR017517">
    <property type="entry name" value="Maleyloyr_isom"/>
</dbReference>
<evidence type="ECO:0000313" key="3">
    <source>
        <dbReference type="EMBL" id="MDR7087800.1"/>
    </source>
</evidence>
<evidence type="ECO:0000259" key="2">
    <source>
        <dbReference type="Pfam" id="PF11716"/>
    </source>
</evidence>
<comment type="caution">
    <text evidence="3">The sequence shown here is derived from an EMBL/GenBank/DDBJ whole genome shotgun (WGS) entry which is preliminary data.</text>
</comment>
<gene>
    <name evidence="3" type="ORF">J2X11_002639</name>
</gene>
<organism evidence="3 4">
    <name type="scientific">Aeromicrobium panaciterrae</name>
    <dbReference type="NCBI Taxonomy" id="363861"/>
    <lineage>
        <taxon>Bacteria</taxon>
        <taxon>Bacillati</taxon>
        <taxon>Actinomycetota</taxon>
        <taxon>Actinomycetes</taxon>
        <taxon>Propionibacteriales</taxon>
        <taxon>Nocardioidaceae</taxon>
        <taxon>Aeromicrobium</taxon>
    </lineage>
</organism>
<feature type="domain" description="MDMPI C-terminal" evidence="1">
    <location>
        <begin position="139"/>
        <end position="230"/>
    </location>
</feature>
<feature type="domain" description="Mycothiol-dependent maleylpyruvate isomerase metal-binding" evidence="2">
    <location>
        <begin position="9"/>
        <end position="123"/>
    </location>
</feature>
<dbReference type="NCBIfam" id="TIGR03083">
    <property type="entry name" value="maleylpyruvate isomerase family mycothiol-dependent enzyme"/>
    <property type="match status" value="1"/>
</dbReference>
<dbReference type="InterPro" id="IPR024344">
    <property type="entry name" value="MDMPI_metal-binding"/>
</dbReference>
<protein>
    <submittedName>
        <fullName evidence="3">Uncharacterized protein (TIGR03083 family)</fullName>
    </submittedName>
</protein>
<accession>A0ABU1URP1</accession>
<dbReference type="InterPro" id="IPR010872">
    <property type="entry name" value="MDMPI_C-term_domain"/>
</dbReference>
<dbReference type="Pfam" id="PF07398">
    <property type="entry name" value="MDMPI_C"/>
    <property type="match status" value="1"/>
</dbReference>
<dbReference type="Proteomes" id="UP001257739">
    <property type="component" value="Unassembled WGS sequence"/>
</dbReference>
<proteinExistence type="predicted"/>
<dbReference type="Pfam" id="PF11716">
    <property type="entry name" value="MDMPI_N"/>
    <property type="match status" value="1"/>
</dbReference>
<dbReference type="InterPro" id="IPR034660">
    <property type="entry name" value="DinB/YfiT-like"/>
</dbReference>
<dbReference type="PANTHER" id="PTHR40758">
    <property type="entry name" value="CONSERVED PROTEIN"/>
    <property type="match status" value="1"/>
</dbReference>
<dbReference type="PANTHER" id="PTHR40758:SF1">
    <property type="entry name" value="CONSERVED PROTEIN"/>
    <property type="match status" value="1"/>
</dbReference>